<organism evidence="2 3">
    <name type="scientific">Candidatus Avipropionibacterium avicola</name>
    <dbReference type="NCBI Taxonomy" id="2840701"/>
    <lineage>
        <taxon>Bacteria</taxon>
        <taxon>Bacillati</taxon>
        <taxon>Actinomycetota</taxon>
        <taxon>Actinomycetes</taxon>
        <taxon>Propionibacteriales</taxon>
        <taxon>Propionibacteriaceae</taxon>
        <taxon>Propionibacteriaceae incertae sedis</taxon>
        <taxon>Candidatus Avipropionibacterium</taxon>
    </lineage>
</organism>
<evidence type="ECO:0000313" key="2">
    <source>
        <dbReference type="EMBL" id="HIT76926.1"/>
    </source>
</evidence>
<dbReference type="SUPFAM" id="SSF63380">
    <property type="entry name" value="Riboflavin synthase domain-like"/>
    <property type="match status" value="1"/>
</dbReference>
<dbReference type="GO" id="GO:0016491">
    <property type="term" value="F:oxidoreductase activity"/>
    <property type="evidence" value="ECO:0007669"/>
    <property type="project" value="InterPro"/>
</dbReference>
<evidence type="ECO:0000313" key="3">
    <source>
        <dbReference type="Proteomes" id="UP000886842"/>
    </source>
</evidence>
<dbReference type="Pfam" id="PF08021">
    <property type="entry name" value="FAD_binding_9"/>
    <property type="match status" value="1"/>
</dbReference>
<dbReference type="EMBL" id="DVLP01000440">
    <property type="protein sequence ID" value="HIT76926.1"/>
    <property type="molecule type" value="Genomic_DNA"/>
</dbReference>
<dbReference type="Gene3D" id="2.40.30.10">
    <property type="entry name" value="Translation factors"/>
    <property type="match status" value="1"/>
</dbReference>
<evidence type="ECO:0000259" key="1">
    <source>
        <dbReference type="PROSITE" id="PS51384"/>
    </source>
</evidence>
<dbReference type="Pfam" id="PF04954">
    <property type="entry name" value="SIP"/>
    <property type="match status" value="1"/>
</dbReference>
<dbReference type="InterPro" id="IPR013113">
    <property type="entry name" value="SIP_FAD-bd"/>
</dbReference>
<dbReference type="CDD" id="cd06193">
    <property type="entry name" value="siderophore_interacting"/>
    <property type="match status" value="1"/>
</dbReference>
<accession>A0A9D1H0H2</accession>
<name>A0A9D1H0H2_9ACTN</name>
<reference evidence="2" key="1">
    <citation type="submission" date="2020-10" db="EMBL/GenBank/DDBJ databases">
        <authorList>
            <person name="Gilroy R."/>
        </authorList>
    </citation>
    <scope>NUCLEOTIDE SEQUENCE</scope>
    <source>
        <strain evidence="2">ChiGjej1B1-24693</strain>
    </source>
</reference>
<reference evidence="2" key="2">
    <citation type="journal article" date="2021" name="PeerJ">
        <title>Extensive microbial diversity within the chicken gut microbiome revealed by metagenomics and culture.</title>
        <authorList>
            <person name="Gilroy R."/>
            <person name="Ravi A."/>
            <person name="Getino M."/>
            <person name="Pursley I."/>
            <person name="Horton D.L."/>
            <person name="Alikhan N.F."/>
            <person name="Baker D."/>
            <person name="Gharbi K."/>
            <person name="Hall N."/>
            <person name="Watson M."/>
            <person name="Adriaenssens E.M."/>
            <person name="Foster-Nyarko E."/>
            <person name="Jarju S."/>
            <person name="Secka A."/>
            <person name="Antonio M."/>
            <person name="Oren A."/>
            <person name="Chaudhuri R.R."/>
            <person name="La Ragione R."/>
            <person name="Hildebrand F."/>
            <person name="Pallen M.J."/>
        </authorList>
    </citation>
    <scope>NUCLEOTIDE SEQUENCE</scope>
    <source>
        <strain evidence="2">ChiGjej1B1-24693</strain>
    </source>
</reference>
<dbReference type="InterPro" id="IPR017927">
    <property type="entry name" value="FAD-bd_FR_type"/>
</dbReference>
<feature type="domain" description="FAD-binding FR-type" evidence="1">
    <location>
        <begin position="1"/>
        <end position="127"/>
    </location>
</feature>
<comment type="caution">
    <text evidence="2">The sequence shown here is derived from an EMBL/GenBank/DDBJ whole genome shotgun (WGS) entry which is preliminary data.</text>
</comment>
<gene>
    <name evidence="2" type="ORF">IAA98_15210</name>
</gene>
<dbReference type="InterPro" id="IPR039374">
    <property type="entry name" value="SIP_fam"/>
</dbReference>
<dbReference type="PANTHER" id="PTHR30157:SF0">
    <property type="entry name" value="NADPH-DEPENDENT FERRIC-CHELATE REDUCTASE"/>
    <property type="match status" value="1"/>
</dbReference>
<protein>
    <submittedName>
        <fullName evidence="2">Siderophore-interacting protein</fullName>
    </submittedName>
</protein>
<dbReference type="Proteomes" id="UP000886842">
    <property type="component" value="Unassembled WGS sequence"/>
</dbReference>
<dbReference type="InterPro" id="IPR007037">
    <property type="entry name" value="SIP_rossman_dom"/>
</dbReference>
<dbReference type="PANTHER" id="PTHR30157">
    <property type="entry name" value="FERRIC REDUCTASE, NADPH-DEPENDENT"/>
    <property type="match status" value="1"/>
</dbReference>
<dbReference type="InterPro" id="IPR017938">
    <property type="entry name" value="Riboflavin_synthase-like_b-brl"/>
</dbReference>
<proteinExistence type="predicted"/>
<dbReference type="Gene3D" id="3.40.50.80">
    <property type="entry name" value="Nucleotide-binding domain of ferredoxin-NADP reductase (FNR) module"/>
    <property type="match status" value="1"/>
</dbReference>
<sequence length="301" mass="33613">MKFHHADVTAVQRLTPGMIRVTVAGEGLADFTSTGVGDEYIRTFFPPGDDRRDLPLPLPTEKGWEWPEGAVQSPMRNYTIRAHRPETGEVDIDFVVHEGGVAAQWALEAKPGDLLGFNTPAGLYEAPEDLKWQLLVADQTGLPAALRLAETAPEGVRTRVVLEVPDAEHEQPCTADNVEIRWIHGGNGHGQSRLDEVVVAALQDLVTTDGEAGDLPGGYVWVAGETKVLRSVRRHLRKELLLPANRYKVVGYWTERAEEWRERFQSLDQSVKDELRAMWATDRDTEEITDDYEARLESLGL</sequence>
<dbReference type="InterPro" id="IPR039261">
    <property type="entry name" value="FNR_nucleotide-bd"/>
</dbReference>
<dbReference type="PROSITE" id="PS51384">
    <property type="entry name" value="FAD_FR"/>
    <property type="match status" value="1"/>
</dbReference>
<dbReference type="AlphaFoldDB" id="A0A9D1H0H2"/>